<name>A0A1V1NXN1_9BACT</name>
<protein>
    <submittedName>
        <fullName evidence="1">Uncharacterized protein</fullName>
    </submittedName>
</protein>
<evidence type="ECO:0000313" key="2">
    <source>
        <dbReference type="Proteomes" id="UP000189670"/>
    </source>
</evidence>
<reference evidence="2" key="1">
    <citation type="submission" date="2012-11" db="EMBL/GenBank/DDBJ databases">
        <authorList>
            <person name="Lucero-Rivera Y.E."/>
            <person name="Tovar-Ramirez D."/>
        </authorList>
    </citation>
    <scope>NUCLEOTIDE SEQUENCE [LARGE SCALE GENOMIC DNA]</scope>
    <source>
        <strain evidence="2">Araruama</strain>
    </source>
</reference>
<proteinExistence type="predicted"/>
<dbReference type="Proteomes" id="UP000189670">
    <property type="component" value="Unassembled WGS sequence"/>
</dbReference>
<dbReference type="EMBL" id="ATBP01001453">
    <property type="protein sequence ID" value="ETR67295.1"/>
    <property type="molecule type" value="Genomic_DNA"/>
</dbReference>
<sequence length="86" mass="10086">MAVNKFLKRLFWNPLTAAIELKFNKTQKGKEQNPLKSADERNLMNKYPLKSKRNLESIKYKKQVAKNLDTGYCAEIKLNKKNIRNS</sequence>
<gene>
    <name evidence="1" type="ORF">OMM_11754</name>
</gene>
<evidence type="ECO:0000313" key="1">
    <source>
        <dbReference type="EMBL" id="ETR67295.1"/>
    </source>
</evidence>
<accession>A0A1V1NXN1</accession>
<dbReference type="AlphaFoldDB" id="A0A1V1NXN1"/>
<comment type="caution">
    <text evidence="1">The sequence shown here is derived from an EMBL/GenBank/DDBJ whole genome shotgun (WGS) entry which is preliminary data.</text>
</comment>
<organism evidence="1 2">
    <name type="scientific">Candidatus Magnetoglobus multicellularis str. Araruama</name>
    <dbReference type="NCBI Taxonomy" id="890399"/>
    <lineage>
        <taxon>Bacteria</taxon>
        <taxon>Pseudomonadati</taxon>
        <taxon>Thermodesulfobacteriota</taxon>
        <taxon>Desulfobacteria</taxon>
        <taxon>Desulfobacterales</taxon>
        <taxon>Desulfobacteraceae</taxon>
        <taxon>Candidatus Magnetoglobus</taxon>
    </lineage>
</organism>